<evidence type="ECO:0000313" key="5">
    <source>
        <dbReference type="EMBL" id="MBB5051481.1"/>
    </source>
</evidence>
<dbReference type="PANTHER" id="PTHR43179">
    <property type="entry name" value="RHAMNOSYLTRANSFERASE WBBL"/>
    <property type="match status" value="1"/>
</dbReference>
<evidence type="ECO:0000259" key="4">
    <source>
        <dbReference type="Pfam" id="PF00535"/>
    </source>
</evidence>
<evidence type="ECO:0000256" key="1">
    <source>
        <dbReference type="ARBA" id="ARBA00006739"/>
    </source>
</evidence>
<dbReference type="InterPro" id="IPR001173">
    <property type="entry name" value="Glyco_trans_2-like"/>
</dbReference>
<keyword evidence="2" id="KW-0328">Glycosyltransferase</keyword>
<evidence type="ECO:0000256" key="3">
    <source>
        <dbReference type="ARBA" id="ARBA00022679"/>
    </source>
</evidence>
<name>A0A840N0U2_9BRAD</name>
<dbReference type="PANTHER" id="PTHR43179:SF12">
    <property type="entry name" value="GALACTOFURANOSYLTRANSFERASE GLFT2"/>
    <property type="match status" value="1"/>
</dbReference>
<feature type="domain" description="Glycosyltransferase 2-like" evidence="4">
    <location>
        <begin position="29"/>
        <end position="156"/>
    </location>
</feature>
<dbReference type="RefSeq" id="WP_184083405.1">
    <property type="nucleotide sequence ID" value="NZ_JACHIJ010000002.1"/>
</dbReference>
<keyword evidence="3 5" id="KW-0808">Transferase</keyword>
<dbReference type="CDD" id="cd04186">
    <property type="entry name" value="GT_2_like_c"/>
    <property type="match status" value="1"/>
</dbReference>
<dbReference type="InterPro" id="IPR029044">
    <property type="entry name" value="Nucleotide-diphossugar_trans"/>
</dbReference>
<dbReference type="Proteomes" id="UP000521227">
    <property type="component" value="Unassembled WGS sequence"/>
</dbReference>
<protein>
    <submittedName>
        <fullName evidence="5">GT2 family glycosyltransferase</fullName>
    </submittedName>
</protein>
<dbReference type="EMBL" id="JACHIJ010000002">
    <property type="protein sequence ID" value="MBB5051481.1"/>
    <property type="molecule type" value="Genomic_DNA"/>
</dbReference>
<comment type="caution">
    <text evidence="5">The sequence shown here is derived from an EMBL/GenBank/DDBJ whole genome shotgun (WGS) entry which is preliminary data.</text>
</comment>
<organism evidence="5 6">
    <name type="scientific">Afipia massiliensis</name>
    <dbReference type="NCBI Taxonomy" id="211460"/>
    <lineage>
        <taxon>Bacteria</taxon>
        <taxon>Pseudomonadati</taxon>
        <taxon>Pseudomonadota</taxon>
        <taxon>Alphaproteobacteria</taxon>
        <taxon>Hyphomicrobiales</taxon>
        <taxon>Nitrobacteraceae</taxon>
        <taxon>Afipia</taxon>
    </lineage>
</organism>
<dbReference type="Pfam" id="PF00535">
    <property type="entry name" value="Glycos_transf_2"/>
    <property type="match status" value="1"/>
</dbReference>
<evidence type="ECO:0000313" key="6">
    <source>
        <dbReference type="Proteomes" id="UP000521227"/>
    </source>
</evidence>
<reference evidence="5 6" key="1">
    <citation type="submission" date="2020-08" db="EMBL/GenBank/DDBJ databases">
        <title>Genomic Encyclopedia of Type Strains, Phase IV (KMG-IV): sequencing the most valuable type-strain genomes for metagenomic binning, comparative biology and taxonomic classification.</title>
        <authorList>
            <person name="Goeker M."/>
        </authorList>
    </citation>
    <scope>NUCLEOTIDE SEQUENCE [LARGE SCALE GENOMIC DNA]</scope>
    <source>
        <strain evidence="5 6">DSM 17498</strain>
    </source>
</reference>
<accession>A0A840N0U2</accession>
<dbReference type="SUPFAM" id="SSF53448">
    <property type="entry name" value="Nucleotide-diphospho-sugar transferases"/>
    <property type="match status" value="1"/>
</dbReference>
<dbReference type="Gene3D" id="3.90.550.10">
    <property type="entry name" value="Spore Coat Polysaccharide Biosynthesis Protein SpsA, Chain A"/>
    <property type="match status" value="1"/>
</dbReference>
<comment type="similarity">
    <text evidence="1">Belongs to the glycosyltransferase 2 family.</text>
</comment>
<sequence length="390" mass="43257">MEVASIARSQSRMNMVMSENTKENPPYLSIVVLNWNLGRMTQECLASIRTHTLGVEYEIVVVDNGSNPDEKSIVRRACNLHNARLIELNQNLYFGEANNIGVEAARGQLVLLLNNDVVVTPGYIGPLLHALETAHRAGAVGAELRYPDGRLQEAGGYVRPDGWTIRHGLARSPANVLSDPGLHIVDYCSAACLLLRRDTFLEAGGFDPLFDPGYFEDVDLMLRLRAMGLFTYYCAGTAVIHKESATSKTLWSSPRRTAIIHRNHRKFIERWGEYIAGRVFGSAPLPHFERIRWSAQGNAPDPARNLFLRGPGLIGRNQTWSHIVQVAGALRNSVHVTFVADEACSRCRVYAIARAWKQDLGEFSVVRASDVDQQAYNTKVFPCAGSPGEN</sequence>
<dbReference type="GO" id="GO:0016757">
    <property type="term" value="F:glycosyltransferase activity"/>
    <property type="evidence" value="ECO:0007669"/>
    <property type="project" value="UniProtKB-KW"/>
</dbReference>
<gene>
    <name evidence="5" type="ORF">HNQ36_001435</name>
</gene>
<evidence type="ECO:0000256" key="2">
    <source>
        <dbReference type="ARBA" id="ARBA00022676"/>
    </source>
</evidence>
<dbReference type="AlphaFoldDB" id="A0A840N0U2"/>
<proteinExistence type="inferred from homology"/>